<feature type="region of interest" description="Disordered" evidence="4">
    <location>
        <begin position="819"/>
        <end position="841"/>
    </location>
</feature>
<dbReference type="SUPFAM" id="SSF46689">
    <property type="entry name" value="Homeodomain-like"/>
    <property type="match status" value="1"/>
</dbReference>
<feature type="coiled-coil region" evidence="3">
    <location>
        <begin position="298"/>
        <end position="325"/>
    </location>
</feature>
<dbReference type="PANTHER" id="PTHR21677">
    <property type="entry name" value="CRAMPED PROTEIN"/>
    <property type="match status" value="1"/>
</dbReference>
<dbReference type="AlphaFoldDB" id="A0AAD9N909"/>
<feature type="compositionally biased region" description="Polar residues" evidence="4">
    <location>
        <begin position="391"/>
        <end position="404"/>
    </location>
</feature>
<evidence type="ECO:0000259" key="5">
    <source>
        <dbReference type="SMART" id="SM00717"/>
    </source>
</evidence>
<feature type="domain" description="Myb-like" evidence="5">
    <location>
        <begin position="102"/>
        <end position="162"/>
    </location>
</feature>
<dbReference type="Gene3D" id="1.10.10.60">
    <property type="entry name" value="Homeodomain-like"/>
    <property type="match status" value="1"/>
</dbReference>
<name>A0AAD9N909_RIDPI</name>
<reference evidence="6" key="1">
    <citation type="journal article" date="2023" name="Mol. Biol. Evol.">
        <title>Third-Generation Sequencing Reveals the Adaptive Role of the Epigenome in Three Deep-Sea Polychaetes.</title>
        <authorList>
            <person name="Perez M."/>
            <person name="Aroh O."/>
            <person name="Sun Y."/>
            <person name="Lan Y."/>
            <person name="Juniper S.K."/>
            <person name="Young C.R."/>
            <person name="Angers B."/>
            <person name="Qian P.Y."/>
        </authorList>
    </citation>
    <scope>NUCLEOTIDE SEQUENCE</scope>
    <source>
        <strain evidence="6">R07B-5</strain>
    </source>
</reference>
<dbReference type="GO" id="GO:0003677">
    <property type="term" value="F:DNA binding"/>
    <property type="evidence" value="ECO:0007669"/>
    <property type="project" value="UniProtKB-KW"/>
</dbReference>
<evidence type="ECO:0000256" key="3">
    <source>
        <dbReference type="SAM" id="Coils"/>
    </source>
</evidence>
<evidence type="ECO:0000313" key="7">
    <source>
        <dbReference type="Proteomes" id="UP001209878"/>
    </source>
</evidence>
<dbReference type="InterPro" id="IPR009057">
    <property type="entry name" value="Homeodomain-like_sf"/>
</dbReference>
<accession>A0AAD9N909</accession>
<evidence type="ECO:0000256" key="1">
    <source>
        <dbReference type="ARBA" id="ARBA00023125"/>
    </source>
</evidence>
<feature type="region of interest" description="Disordered" evidence="4">
    <location>
        <begin position="542"/>
        <end position="589"/>
    </location>
</feature>
<evidence type="ECO:0000256" key="2">
    <source>
        <dbReference type="ARBA" id="ARBA00023242"/>
    </source>
</evidence>
<dbReference type="GO" id="GO:0007389">
    <property type="term" value="P:pattern specification process"/>
    <property type="evidence" value="ECO:0007669"/>
    <property type="project" value="TreeGrafter"/>
</dbReference>
<dbReference type="Proteomes" id="UP001209878">
    <property type="component" value="Unassembled WGS sequence"/>
</dbReference>
<keyword evidence="2" id="KW-0539">Nucleus</keyword>
<protein>
    <recommendedName>
        <fullName evidence="5">Myb-like domain-containing protein</fullName>
    </recommendedName>
</protein>
<evidence type="ECO:0000313" key="6">
    <source>
        <dbReference type="EMBL" id="KAK2161557.1"/>
    </source>
</evidence>
<feature type="compositionally biased region" description="Polar residues" evidence="4">
    <location>
        <begin position="542"/>
        <end position="560"/>
    </location>
</feature>
<feature type="compositionally biased region" description="Polar residues" evidence="4">
    <location>
        <begin position="365"/>
        <end position="384"/>
    </location>
</feature>
<keyword evidence="3" id="KW-0175">Coiled coil</keyword>
<gene>
    <name evidence="6" type="ORF">NP493_1576g00007</name>
</gene>
<feature type="compositionally biased region" description="Low complexity" evidence="4">
    <location>
        <begin position="405"/>
        <end position="419"/>
    </location>
</feature>
<dbReference type="GO" id="GO:0005634">
    <property type="term" value="C:nucleus"/>
    <property type="evidence" value="ECO:0007669"/>
    <property type="project" value="TreeGrafter"/>
</dbReference>
<comment type="caution">
    <text evidence="6">The sequence shown here is derived from an EMBL/GenBank/DDBJ whole genome shotgun (WGS) entry which is preliminary data.</text>
</comment>
<dbReference type="PANTHER" id="PTHR21677:SF1">
    <property type="entry name" value="PROTEIN CRAMPED-LIKE"/>
    <property type="match status" value="1"/>
</dbReference>
<dbReference type="GO" id="GO:0003682">
    <property type="term" value="F:chromatin binding"/>
    <property type="evidence" value="ECO:0007669"/>
    <property type="project" value="InterPro"/>
</dbReference>
<keyword evidence="1" id="KW-0238">DNA-binding</keyword>
<feature type="region of interest" description="Disordered" evidence="4">
    <location>
        <begin position="361"/>
        <end position="434"/>
    </location>
</feature>
<sequence length="1034" mass="112933">MSTAAGSKSLCTYSKANVRPSVKCSNDAPELSNTDSSELLKTLSEDSSIQPKPVPVQVATRSSGRLAKRPRKDINPPLSPPKKSLLVKETKTSTPEGKTRRHWELWSAEDKDTFFEALSEFGKDFDAIQNVFAQKHKKKGGPESLIKTKDQIRHFYYRNWHKISKYLKDTSDVNKEVLELYGLINYGHLRKRIGSKLNARNGQKLNELIHRGAALVKVKGKNQRLRTPLCRALKKLNNLEDTKEDEKVKEQVPGRFILELYPFNNAAWARVQAVSQNPRLRIKVKPDCRISTIFNFLNRKWKNDRLRMKESLKEQEEESQELRLLPPAHCKLMPFEVKPAPTPARVDVALINYKVNVKLAPPGSGCNSSPTQNKRAQKSSTTKTELIDDTTVANDDSSAATSCVNTDAADNADTQTDADTSLDDSCADSVDSTSAKLPDMHDVRESKTVGGDVGDQTFAVQTNKINDRVEKLRGGITKDTAEDVTVGQLYLMMGDPQKMVLQYEWTDVVKTPDIVSCNQRLTNMLRRLIHIATTEFIDLNKSRPQSTPLEPSSPPFSAQPCSMCGSRRGSEDTPPGVKSAKLGRSPAGRQLKRNIGAAKTSAKGDSATPSVATVQVNDEGRLCQTDARLTMGDPNSCTNDGVFKMPTLMPARVQKQTDIFFNRCNKRMSRNVRRPLVVQRTLLPKTQVPTRQIMTLTLLPDVPQLAQKGSFMPVVSQPLAVPISSHPTGFLQPGNTPSIAKILPFHVSTGSGDTISCSDILHRAVSQANIPTVSDDFPSSASVSLGMSMSMTSMSASKSVICGNDSLLSSSSCSDGGRLGGLGQGSTSHHPGQLFNGSTSSLQHAKDNIPMDISPTSDLCETSGRLLDLVHSTDFNVLLDTSDEKSTCREAGTSPPSDKTILSLEPSPTKTGVPSLGPEEQWLNGEDFSLSSFLCESPLKRARPVGAVSSSVSQLSCCENSRDSVISKLDVDSTLQCMMNESSLDYASKFADLAAQIAAQDSQISHADTHTSSEEKLSLQSTSVASTTDFVEMP</sequence>
<feature type="region of interest" description="Disordered" evidence="4">
    <location>
        <begin position="886"/>
        <end position="914"/>
    </location>
</feature>
<dbReference type="InterPro" id="IPR055315">
    <property type="entry name" value="Cramped-like"/>
</dbReference>
<evidence type="ECO:0000256" key="4">
    <source>
        <dbReference type="SAM" id="MobiDB-lite"/>
    </source>
</evidence>
<dbReference type="InterPro" id="IPR001005">
    <property type="entry name" value="SANT/Myb"/>
</dbReference>
<proteinExistence type="predicted"/>
<organism evidence="6 7">
    <name type="scientific">Ridgeia piscesae</name>
    <name type="common">Tubeworm</name>
    <dbReference type="NCBI Taxonomy" id="27915"/>
    <lineage>
        <taxon>Eukaryota</taxon>
        <taxon>Metazoa</taxon>
        <taxon>Spiralia</taxon>
        <taxon>Lophotrochozoa</taxon>
        <taxon>Annelida</taxon>
        <taxon>Polychaeta</taxon>
        <taxon>Sedentaria</taxon>
        <taxon>Canalipalpata</taxon>
        <taxon>Sabellida</taxon>
        <taxon>Siboglinidae</taxon>
        <taxon>Ridgeia</taxon>
    </lineage>
</organism>
<keyword evidence="7" id="KW-1185">Reference proteome</keyword>
<dbReference type="SMART" id="SM00717">
    <property type="entry name" value="SANT"/>
    <property type="match status" value="1"/>
</dbReference>
<dbReference type="EMBL" id="JAODUO010001574">
    <property type="protein sequence ID" value="KAK2161557.1"/>
    <property type="molecule type" value="Genomic_DNA"/>
</dbReference>
<feature type="region of interest" description="Disordered" evidence="4">
    <location>
        <begin position="44"/>
        <end position="100"/>
    </location>
</feature>